<comment type="subcellular location">
    <subcellularLocation>
        <location evidence="1">Cytoplasm</location>
    </subcellularLocation>
</comment>
<evidence type="ECO:0000256" key="5">
    <source>
        <dbReference type="SAM" id="Coils"/>
    </source>
</evidence>
<dbReference type="PANTHER" id="PTHR19960">
    <property type="entry name" value="TEKTIN"/>
    <property type="match status" value="1"/>
</dbReference>
<dbReference type="PhylomeDB" id="A0A1B0FL25"/>
<evidence type="ECO:0000313" key="7">
    <source>
        <dbReference type="EnsemblMetazoa" id="GMOY004552-PA"/>
    </source>
</evidence>
<dbReference type="InterPro" id="IPR000435">
    <property type="entry name" value="Tektins"/>
</dbReference>
<evidence type="ECO:0000256" key="2">
    <source>
        <dbReference type="ARBA" id="ARBA00007209"/>
    </source>
</evidence>
<evidence type="ECO:0000256" key="1">
    <source>
        <dbReference type="ARBA" id="ARBA00004496"/>
    </source>
</evidence>
<evidence type="ECO:0000256" key="3">
    <source>
        <dbReference type="ARBA" id="ARBA00022490"/>
    </source>
</evidence>
<protein>
    <recommendedName>
        <fullName evidence="9">Tektin</fullName>
    </recommendedName>
</protein>
<feature type="coiled-coil region" evidence="5">
    <location>
        <begin position="592"/>
        <end position="619"/>
    </location>
</feature>
<keyword evidence="3" id="KW-0963">Cytoplasm</keyword>
<dbReference type="PANTHER" id="PTHR19960:SF12">
    <property type="entry name" value="TEKTIN-4"/>
    <property type="match status" value="1"/>
</dbReference>
<feature type="region of interest" description="Disordered" evidence="6">
    <location>
        <begin position="456"/>
        <end position="487"/>
    </location>
</feature>
<dbReference type="GO" id="GO:0015630">
    <property type="term" value="C:microtubule cytoskeleton"/>
    <property type="evidence" value="ECO:0007669"/>
    <property type="project" value="TreeGrafter"/>
</dbReference>
<reference evidence="7" key="1">
    <citation type="submission" date="2020-05" db="UniProtKB">
        <authorList>
            <consortium name="EnsemblMetazoa"/>
        </authorList>
    </citation>
    <scope>IDENTIFICATION</scope>
    <source>
        <strain evidence="7">Yale</strain>
    </source>
</reference>
<feature type="coiled-coil region" evidence="5">
    <location>
        <begin position="805"/>
        <end position="832"/>
    </location>
</feature>
<dbReference type="Proteomes" id="UP000092444">
    <property type="component" value="Unassembled WGS sequence"/>
</dbReference>
<organism evidence="7 8">
    <name type="scientific">Glossina morsitans morsitans</name>
    <name type="common">Savannah tsetse fly</name>
    <dbReference type="NCBI Taxonomy" id="37546"/>
    <lineage>
        <taxon>Eukaryota</taxon>
        <taxon>Metazoa</taxon>
        <taxon>Ecdysozoa</taxon>
        <taxon>Arthropoda</taxon>
        <taxon>Hexapoda</taxon>
        <taxon>Insecta</taxon>
        <taxon>Pterygota</taxon>
        <taxon>Neoptera</taxon>
        <taxon>Endopterygota</taxon>
        <taxon>Diptera</taxon>
        <taxon>Brachycera</taxon>
        <taxon>Muscomorpha</taxon>
        <taxon>Hippoboscoidea</taxon>
        <taxon>Glossinidae</taxon>
        <taxon>Glossina</taxon>
    </lineage>
</organism>
<name>A0A1B0FL25_GLOMM</name>
<evidence type="ECO:0008006" key="9">
    <source>
        <dbReference type="Google" id="ProtNLM"/>
    </source>
</evidence>
<sequence length="946" mass="109768">MDSKIGLNCNLNTLDDVPVENEYDLLPCQKKFRIKPEDEISVDSIISALLSRIEPSEMTFRKYRFDVASKELVNEKQAIIFNENLYISKLKNSECRLEEEVRLLLEKDLEEIGEFNMNVEESFDGFVVFSKSKMRKGKNNIECGHWVRGKYNDHLSLICEKRSEYDYIDNSRIVRSELFNQNDLMCISKTTFQEKSLDARIVDGKLIAKRDVSINKDTQRFKAVINMKGRDDVLVLDGGILLLMRYLVVNNFVGDFFYFSMNLFGKILHCKLTINATRKRIKVFHRTFQNAIHVTNVQYFNNYPSEVSESYYTPNGKLILHFWHDFQYIIHETKGFIRPVERIVPKLELMWRSHHLLLDKYRTRKQLTYDTAMAYFKEHPELTDFLHDYLLNVIKFKPLNVLDFSVRFFQKFKKVPATQNPAPPSDGQNGPLIEKTGNAGGPVEEIDFKIPRKEDAGESNIPMSINPHADDSNNPPCYLPQPEDELPSKDNLQPMGPIGPWATGKVDWSPMAGLTGTRPVVDRYSITRFSSNEWRAKNLETVKNTNKVFDKAIKNQYNSKTTHMRISSLVEKTQTETTASMRQRAQLVGKWKTTLEVAIKAMADEISTLEEERVRLKKSLVILGVPESIAKECIDKRTGRPDTELVRDVPEEELVNELALLAEIRQLLKKTLEDFEQQQVENRTARERLEYDWSDKKEAYEIDSINVGLDNNSKIIMFRPGAVRQPPEQASEQYWEHFSKETLEECEKCRQKSVRFLQQCAELKNHNMHLQQVSLRQTLNSILLNAARDIRGQADTVEKAFVSRINCTQENLQRFENDLRDCLQKLADTENRIGHLHRCVRSFDAAMKVSQTRMDNRSFRPNVENCRDSSQQDLIDEVATIQSSVSAMLVELDEAENVKTDLMQLRSKLEREIMLKRRTLWLDRDRCMLLRSHYPSANALSGFASV</sequence>
<evidence type="ECO:0000256" key="6">
    <source>
        <dbReference type="SAM" id="MobiDB-lite"/>
    </source>
</evidence>
<dbReference type="PRINTS" id="PR00511">
    <property type="entry name" value="TEKTIN"/>
</dbReference>
<dbReference type="AlphaFoldDB" id="A0A1B0FL25"/>
<dbReference type="STRING" id="37546.A0A1B0FL25"/>
<comment type="similarity">
    <text evidence="2">Belongs to the tektin family.</text>
</comment>
<feature type="region of interest" description="Disordered" evidence="6">
    <location>
        <begin position="416"/>
        <end position="444"/>
    </location>
</feature>
<dbReference type="GO" id="GO:0005929">
    <property type="term" value="C:cilium"/>
    <property type="evidence" value="ECO:0007669"/>
    <property type="project" value="UniProtKB-ARBA"/>
</dbReference>
<feature type="coiled-coil region" evidence="5">
    <location>
        <begin position="658"/>
        <end position="688"/>
    </location>
</feature>
<dbReference type="GO" id="GO:0060271">
    <property type="term" value="P:cilium assembly"/>
    <property type="evidence" value="ECO:0007669"/>
    <property type="project" value="TreeGrafter"/>
</dbReference>
<keyword evidence="4 5" id="KW-0175">Coiled coil</keyword>
<keyword evidence="8" id="KW-1185">Reference proteome</keyword>
<dbReference type="Pfam" id="PF03148">
    <property type="entry name" value="Tektin"/>
    <property type="match status" value="2"/>
</dbReference>
<dbReference type="GO" id="GO:0005634">
    <property type="term" value="C:nucleus"/>
    <property type="evidence" value="ECO:0007669"/>
    <property type="project" value="TreeGrafter"/>
</dbReference>
<dbReference type="GO" id="GO:0005737">
    <property type="term" value="C:cytoplasm"/>
    <property type="evidence" value="ECO:0007669"/>
    <property type="project" value="UniProtKB-SubCell"/>
</dbReference>
<dbReference type="GO" id="GO:0060294">
    <property type="term" value="P:cilium movement involved in cell motility"/>
    <property type="evidence" value="ECO:0007669"/>
    <property type="project" value="InterPro"/>
</dbReference>
<dbReference type="EMBL" id="CCAG010020516">
    <property type="status" value="NOT_ANNOTATED_CDS"/>
    <property type="molecule type" value="Genomic_DNA"/>
</dbReference>
<dbReference type="InterPro" id="IPR048256">
    <property type="entry name" value="Tektin-like"/>
</dbReference>
<evidence type="ECO:0000313" key="8">
    <source>
        <dbReference type="Proteomes" id="UP000092444"/>
    </source>
</evidence>
<dbReference type="VEuPathDB" id="VectorBase:GMOY004552"/>
<evidence type="ECO:0000256" key="4">
    <source>
        <dbReference type="ARBA" id="ARBA00023054"/>
    </source>
</evidence>
<proteinExistence type="inferred from homology"/>
<dbReference type="EnsemblMetazoa" id="GMOY004552-RA">
    <property type="protein sequence ID" value="GMOY004552-PA"/>
    <property type="gene ID" value="GMOY004552"/>
</dbReference>
<accession>A0A1B0FL25</accession>